<dbReference type="GO" id="GO:0004311">
    <property type="term" value="F:geranylgeranyl diphosphate synthase activity"/>
    <property type="evidence" value="ECO:0007669"/>
    <property type="project" value="InterPro"/>
</dbReference>
<protein>
    <submittedName>
        <fullName evidence="1">Squalene synthase HpnC</fullName>
    </submittedName>
</protein>
<sequence>MDAPTVGPRRLRGREREENFPVALRWLPREQRDYLHAVYAAARSIDDVGDRTPGDRTARLLALRADLAQVWSGGMPSEPVFTALVPAVTACALEQEPFQRLIEANLVDQRVTRYATFEDLLGYCRLSADPIGRIVLGVFGQSTPATVALSDRVCTALQVLEHCQDVAEDYRAGRIYLPQRDLAEFGVQEAQLATGATPQCRAAVLRQVDRAAELLDEGAILIGRLTGWARIAVAGYVAGGYATVRALRAAGGDVWGQQARPRHADTVRSMVSLLGRAAVVSR</sequence>
<dbReference type="InterPro" id="IPR008949">
    <property type="entry name" value="Isoprenoid_synthase_dom_sf"/>
</dbReference>
<evidence type="ECO:0000313" key="2">
    <source>
        <dbReference type="Proteomes" id="UP000255355"/>
    </source>
</evidence>
<dbReference type="SUPFAM" id="SSF48576">
    <property type="entry name" value="Terpenoid synthases"/>
    <property type="match status" value="1"/>
</dbReference>
<dbReference type="Pfam" id="PF00494">
    <property type="entry name" value="SQS_PSY"/>
    <property type="match status" value="1"/>
</dbReference>
<comment type="caution">
    <text evidence="1">The sequence shown here is derived from an EMBL/GenBank/DDBJ whole genome shotgun (WGS) entry which is preliminary data.</text>
</comment>
<dbReference type="NCBIfam" id="TIGR03464">
    <property type="entry name" value="HpnC"/>
    <property type="match status" value="1"/>
</dbReference>
<dbReference type="OrthoDB" id="9807580at2"/>
<dbReference type="AlphaFoldDB" id="A0A370H9P2"/>
<dbReference type="InterPro" id="IPR002060">
    <property type="entry name" value="Squ/phyt_synthse"/>
</dbReference>
<dbReference type="EMBL" id="QQAZ01000003">
    <property type="protein sequence ID" value="RDI53392.1"/>
    <property type="molecule type" value="Genomic_DNA"/>
</dbReference>
<dbReference type="InterPro" id="IPR017827">
    <property type="entry name" value="HSQ_synthase_HpnC"/>
</dbReference>
<dbReference type="InterPro" id="IPR044843">
    <property type="entry name" value="Trans_IPPS_bact-type"/>
</dbReference>
<keyword evidence="2" id="KW-1185">Reference proteome</keyword>
<dbReference type="SFLD" id="SFLDS00005">
    <property type="entry name" value="Isoprenoid_Synthase_Type_I"/>
    <property type="match status" value="1"/>
</dbReference>
<name>A0A370H9P2_9NOCA</name>
<dbReference type="Proteomes" id="UP000255355">
    <property type="component" value="Unassembled WGS sequence"/>
</dbReference>
<gene>
    <name evidence="1" type="ORF">DFR68_103782</name>
</gene>
<dbReference type="RefSeq" id="WP_068012390.1">
    <property type="nucleotide sequence ID" value="NZ_QQAZ01000003.1"/>
</dbReference>
<dbReference type="SFLD" id="SFLDG01212">
    <property type="entry name" value="Phytoene_synthase_like"/>
    <property type="match status" value="1"/>
</dbReference>
<reference evidence="1 2" key="1">
    <citation type="submission" date="2018-07" db="EMBL/GenBank/DDBJ databases">
        <title>Genomic Encyclopedia of Type Strains, Phase IV (KMG-IV): sequencing the most valuable type-strain genomes for metagenomic binning, comparative biology and taxonomic classification.</title>
        <authorList>
            <person name="Goeker M."/>
        </authorList>
    </citation>
    <scope>NUCLEOTIDE SEQUENCE [LARGE SCALE GENOMIC DNA]</scope>
    <source>
        <strain evidence="1 2">DSM 44952</strain>
    </source>
</reference>
<dbReference type="Gene3D" id="1.10.600.10">
    <property type="entry name" value="Farnesyl Diphosphate Synthase"/>
    <property type="match status" value="1"/>
</dbReference>
<dbReference type="PANTHER" id="PTHR31480">
    <property type="entry name" value="BIFUNCTIONAL LYCOPENE CYCLASE/PHYTOENE SYNTHASE"/>
    <property type="match status" value="1"/>
</dbReference>
<evidence type="ECO:0000313" key="1">
    <source>
        <dbReference type="EMBL" id="RDI53392.1"/>
    </source>
</evidence>
<proteinExistence type="predicted"/>
<organism evidence="1 2">
    <name type="scientific">Nocardia mexicana</name>
    <dbReference type="NCBI Taxonomy" id="279262"/>
    <lineage>
        <taxon>Bacteria</taxon>
        <taxon>Bacillati</taxon>
        <taxon>Actinomycetota</taxon>
        <taxon>Actinomycetes</taxon>
        <taxon>Mycobacteriales</taxon>
        <taxon>Nocardiaceae</taxon>
        <taxon>Nocardia</taxon>
    </lineage>
</organism>
<dbReference type="SFLD" id="SFLDG01018">
    <property type="entry name" value="Squalene/Phytoene_Synthase_Lik"/>
    <property type="match status" value="1"/>
</dbReference>
<dbReference type="STRING" id="1210089.GCA_001613165_00048"/>
<accession>A0A370H9P2</accession>